<dbReference type="PANTHER" id="PTHR21666">
    <property type="entry name" value="PEPTIDASE-RELATED"/>
    <property type="match status" value="1"/>
</dbReference>
<dbReference type="CDD" id="cd14814">
    <property type="entry name" value="Peptidase_M15"/>
    <property type="match status" value="1"/>
</dbReference>
<dbReference type="InterPro" id="IPR016047">
    <property type="entry name" value="M23ase_b-sheet_dom"/>
</dbReference>
<accession>A0A2P2CDM5</accession>
<name>A0A2P2CDM5_9ZZZZ</name>
<dbReference type="InterPro" id="IPR009045">
    <property type="entry name" value="Zn_M74/Hedgehog-like"/>
</dbReference>
<dbReference type="PANTHER" id="PTHR21666:SF270">
    <property type="entry name" value="MUREIN HYDROLASE ACTIVATOR ENVC"/>
    <property type="match status" value="1"/>
</dbReference>
<dbReference type="CDD" id="cd12797">
    <property type="entry name" value="M23_peptidase"/>
    <property type="match status" value="1"/>
</dbReference>
<dbReference type="SUPFAM" id="SSF54001">
    <property type="entry name" value="Cysteine proteinases"/>
    <property type="match status" value="1"/>
</dbReference>
<dbReference type="Pfam" id="PF01551">
    <property type="entry name" value="Peptidase_M23"/>
    <property type="match status" value="1"/>
</dbReference>
<reference evidence="6" key="1">
    <citation type="submission" date="2015-08" db="EMBL/GenBank/DDBJ databases">
        <authorList>
            <person name="Babu N.S."/>
            <person name="Beckwith C.J."/>
            <person name="Beseler K.G."/>
            <person name="Brison A."/>
            <person name="Carone J.V."/>
            <person name="Caskin T.P."/>
            <person name="Diamond M."/>
            <person name="Durham M.E."/>
            <person name="Foxe J.M."/>
            <person name="Go M."/>
            <person name="Henderson B.A."/>
            <person name="Jones I.B."/>
            <person name="McGettigan J.A."/>
            <person name="Micheletti S.J."/>
            <person name="Nasrallah M.E."/>
            <person name="Ortiz D."/>
            <person name="Piller C.R."/>
            <person name="Privatt S.R."/>
            <person name="Schneider S.L."/>
            <person name="Sharp S."/>
            <person name="Smith T.C."/>
            <person name="Stanton J.D."/>
            <person name="Ullery H.E."/>
            <person name="Wilson R.J."/>
            <person name="Serrano M.G."/>
            <person name="Buck G."/>
            <person name="Lee V."/>
            <person name="Wang Y."/>
            <person name="Carvalho R."/>
            <person name="Voegtly L."/>
            <person name="Shi R."/>
            <person name="Duckworth R."/>
            <person name="Johnson A."/>
            <person name="Loviza R."/>
            <person name="Walstead R."/>
            <person name="Shah Z."/>
            <person name="Kiflezghi M."/>
            <person name="Wade K."/>
            <person name="Ball S.L."/>
            <person name="Bradley K.W."/>
            <person name="Asai D.J."/>
            <person name="Bowman C.A."/>
            <person name="Russell D.A."/>
            <person name="Pope W.H."/>
            <person name="Jacobs-Sera D."/>
            <person name="Hendrix R.W."/>
            <person name="Hatfull G.F."/>
        </authorList>
    </citation>
    <scope>NUCLEOTIDE SEQUENCE</scope>
</reference>
<dbReference type="GO" id="GO:0004222">
    <property type="term" value="F:metalloendopeptidase activity"/>
    <property type="evidence" value="ECO:0007669"/>
    <property type="project" value="TreeGrafter"/>
</dbReference>
<dbReference type="Pfam" id="PF02557">
    <property type="entry name" value="VanY"/>
    <property type="match status" value="1"/>
</dbReference>
<dbReference type="SUPFAM" id="SSF55166">
    <property type="entry name" value="Hedgehog/DD-peptidase"/>
    <property type="match status" value="1"/>
</dbReference>
<dbReference type="AlphaFoldDB" id="A0A2P2CDM5"/>
<proteinExistence type="inferred from homology"/>
<dbReference type="Gene3D" id="3.90.1720.10">
    <property type="entry name" value="endopeptidase domain like (from Nostoc punctiforme)"/>
    <property type="match status" value="1"/>
</dbReference>
<keyword evidence="4" id="KW-0788">Thiol protease</keyword>
<dbReference type="Gene3D" id="3.30.1380.10">
    <property type="match status" value="1"/>
</dbReference>
<dbReference type="EMBL" id="CZKA01000067">
    <property type="protein sequence ID" value="CUR60083.1"/>
    <property type="molecule type" value="Genomic_DNA"/>
</dbReference>
<evidence type="ECO:0000256" key="1">
    <source>
        <dbReference type="ARBA" id="ARBA00007074"/>
    </source>
</evidence>
<feature type="domain" description="NlpC/P60" evidence="5">
    <location>
        <begin position="285"/>
        <end position="406"/>
    </location>
</feature>
<evidence type="ECO:0000256" key="2">
    <source>
        <dbReference type="ARBA" id="ARBA00022670"/>
    </source>
</evidence>
<dbReference type="GO" id="GO:0008234">
    <property type="term" value="F:cysteine-type peptidase activity"/>
    <property type="evidence" value="ECO:0007669"/>
    <property type="project" value="UniProtKB-KW"/>
</dbReference>
<dbReference type="GO" id="GO:0006508">
    <property type="term" value="P:proteolysis"/>
    <property type="evidence" value="ECO:0007669"/>
    <property type="project" value="UniProtKB-KW"/>
</dbReference>
<dbReference type="InterPro" id="IPR000064">
    <property type="entry name" value="NLP_P60_dom"/>
</dbReference>
<keyword evidence="3" id="KW-0378">Hydrolase</keyword>
<organism evidence="6">
    <name type="scientific">metagenome</name>
    <dbReference type="NCBI Taxonomy" id="256318"/>
    <lineage>
        <taxon>unclassified sequences</taxon>
        <taxon>metagenomes</taxon>
    </lineage>
</organism>
<dbReference type="Gene3D" id="2.70.70.10">
    <property type="entry name" value="Glucose Permease (Domain IIA)"/>
    <property type="match status" value="1"/>
</dbReference>
<evidence type="ECO:0000256" key="3">
    <source>
        <dbReference type="ARBA" id="ARBA00022801"/>
    </source>
</evidence>
<evidence type="ECO:0000313" key="6">
    <source>
        <dbReference type="EMBL" id="CUR60083.1"/>
    </source>
</evidence>
<protein>
    <submittedName>
        <fullName evidence="6">Putative Peptidase M23</fullName>
    </submittedName>
</protein>
<gene>
    <name evidence="6" type="ORF">NOCA270070</name>
</gene>
<dbReference type="PROSITE" id="PS51935">
    <property type="entry name" value="NLPC_P60"/>
    <property type="match status" value="1"/>
</dbReference>
<dbReference type="InterPro" id="IPR050570">
    <property type="entry name" value="Cell_wall_metabolism_enzyme"/>
</dbReference>
<evidence type="ECO:0000259" key="5">
    <source>
        <dbReference type="PROSITE" id="PS51935"/>
    </source>
</evidence>
<dbReference type="InterPro" id="IPR003709">
    <property type="entry name" value="VanY-like_core_dom"/>
</dbReference>
<keyword evidence="2" id="KW-0645">Protease</keyword>
<dbReference type="InterPro" id="IPR038765">
    <property type="entry name" value="Papain-like_cys_pep_sf"/>
</dbReference>
<dbReference type="SUPFAM" id="SSF51261">
    <property type="entry name" value="Duplicated hybrid motif"/>
    <property type="match status" value="1"/>
</dbReference>
<evidence type="ECO:0000256" key="4">
    <source>
        <dbReference type="ARBA" id="ARBA00022807"/>
    </source>
</evidence>
<dbReference type="Pfam" id="PF00877">
    <property type="entry name" value="NLPC_P60"/>
    <property type="match status" value="1"/>
</dbReference>
<sequence length="703" mass="73091">MSISRISKRAITAVLVCSLAPIVGVGSASAQDASRSSSRVESLDLPQLQLEAAKLQAGFVRASLDLEQAQLDLAAARGEVDDAVVRADRAQAVADSETDDLSTYVNMLYTQGPAMSSNVLVLMQGLAEGETLWQENLVFEEVTSDQATIVERAKVAQNAADALRAEAVARQAEADEAEAQVQTVLSDISERADEVTAAAQDSFEDNSQAAAFNDAQQAARNQAASTVWQGYQRRLTAAHITAPTANALRDPRHLPKGLQPVRLGKHGAIPGVAITDASRPLTVLPKSVQAAVKTSLAALAKPYVAGGTGPESYDCGGLAAAAYPDLKIGTTPAEQYEHTRPVPQDTVQVGDLVFFATPGAGIHHVGLYLGGNLMLAADGTASQVAVLPLPEAPYAVTRPSLPVGKPHSAPTGDGSQQMSCGAELLAGGATSTGMVSPVAPGEFTFTSRFGEPGVHWGSGFHTGLDFAAPVGTPVVAAREGTVSISHPEWAGNLVTVDHGDGVSTTYAHLSSVFVTPGQHVLGGQSIGQVGRLGNTTGPHLHFEVVILGTPVDPELFLGGDGPDGSSGGWGGFLNGMIPTTELCTLASAPGQLLRCDAARAYEAMAAAYRSSFGTDLCITDSYRTFASQVSTFARKPGLAAVPGTSNHGWALAVDLCGGIESATSAQHQWMNARAGDFGWTHPDWAEPDGGRPEPWHWEFGNIS</sequence>
<dbReference type="InterPro" id="IPR011055">
    <property type="entry name" value="Dup_hybrid_motif"/>
</dbReference>
<comment type="similarity">
    <text evidence="1">Belongs to the peptidase C40 family.</text>
</comment>